<evidence type="ECO:0000313" key="2">
    <source>
        <dbReference type="EMBL" id="KAG1368177.1"/>
    </source>
</evidence>
<dbReference type="PANTHER" id="PTHR36733:SF1">
    <property type="entry name" value="CELL WALL PROTEIN-RELATED"/>
    <property type="match status" value="1"/>
</dbReference>
<evidence type="ECO:0000313" key="3">
    <source>
        <dbReference type="Proteomes" id="UP000797356"/>
    </source>
</evidence>
<reference evidence="2" key="2">
    <citation type="submission" date="2019-07" db="EMBL/GenBank/DDBJ databases">
        <authorList>
            <person name="Yang Y."/>
            <person name="Bocs S."/>
            <person name="Baudouin L."/>
        </authorList>
    </citation>
    <scope>NUCLEOTIDE SEQUENCE</scope>
    <source>
        <tissue evidence="2">Spear leaf of Hainan Tall coconut</tissue>
    </source>
</reference>
<comment type="caution">
    <text evidence="2">The sequence shown here is derived from an EMBL/GenBank/DDBJ whole genome shotgun (WGS) entry which is preliminary data.</text>
</comment>
<protein>
    <submittedName>
        <fullName evidence="2">Putative cell wall protein</fullName>
    </submittedName>
</protein>
<keyword evidence="1" id="KW-0732">Signal</keyword>
<dbReference type="OrthoDB" id="1931827at2759"/>
<organism evidence="2 3">
    <name type="scientific">Cocos nucifera</name>
    <name type="common">Coconut palm</name>
    <dbReference type="NCBI Taxonomy" id="13894"/>
    <lineage>
        <taxon>Eukaryota</taxon>
        <taxon>Viridiplantae</taxon>
        <taxon>Streptophyta</taxon>
        <taxon>Embryophyta</taxon>
        <taxon>Tracheophyta</taxon>
        <taxon>Spermatophyta</taxon>
        <taxon>Magnoliopsida</taxon>
        <taxon>Liliopsida</taxon>
        <taxon>Arecaceae</taxon>
        <taxon>Arecoideae</taxon>
        <taxon>Cocoseae</taxon>
        <taxon>Attaleinae</taxon>
        <taxon>Cocos</taxon>
    </lineage>
</organism>
<keyword evidence="3" id="KW-1185">Reference proteome</keyword>
<proteinExistence type="predicted"/>
<dbReference type="Proteomes" id="UP000797356">
    <property type="component" value="Chromosome 14"/>
</dbReference>
<dbReference type="EMBL" id="CM017885">
    <property type="protein sequence ID" value="KAG1368177.1"/>
    <property type="molecule type" value="Genomic_DNA"/>
</dbReference>
<dbReference type="AlphaFoldDB" id="A0A8K0IUY5"/>
<evidence type="ECO:0000256" key="1">
    <source>
        <dbReference type="SAM" id="SignalP"/>
    </source>
</evidence>
<reference evidence="2" key="1">
    <citation type="journal article" date="2017" name="Gigascience">
        <title>The genome draft of coconut (Cocos nucifera).</title>
        <authorList>
            <person name="Xiao Y."/>
            <person name="Xu P."/>
            <person name="Fan H."/>
            <person name="Baudouin L."/>
            <person name="Xia W."/>
            <person name="Bocs S."/>
            <person name="Xu J."/>
            <person name="Li Q."/>
            <person name="Guo A."/>
            <person name="Zhou L."/>
            <person name="Li J."/>
            <person name="Wu Y."/>
            <person name="Ma Z."/>
            <person name="Armero A."/>
            <person name="Issali A.E."/>
            <person name="Liu N."/>
            <person name="Peng M."/>
            <person name="Yang Y."/>
        </authorList>
    </citation>
    <scope>NUCLEOTIDE SEQUENCE</scope>
    <source>
        <tissue evidence="2">Spear leaf of Hainan Tall coconut</tissue>
    </source>
</reference>
<feature type="signal peptide" evidence="1">
    <location>
        <begin position="1"/>
        <end position="23"/>
    </location>
</feature>
<accession>A0A8K0IUY5</accession>
<dbReference type="PANTHER" id="PTHR36733">
    <property type="entry name" value="CELL WALL PROTEIN-RELATED"/>
    <property type="match status" value="1"/>
</dbReference>
<name>A0A8K0IUY5_COCNU</name>
<dbReference type="InterPro" id="IPR034565">
    <property type="entry name" value="Put_cell_wall"/>
</dbReference>
<sequence>MTIHAKSCHSLLLLLLLVLPCFTQVIIAGRPVPAPSDKKTLTPQALGQEGTARVPGLGRFTIGSIPRISGFGDLDHSGPAARNSRYLPGFDDTFVPNPGFEIPNPYRGSNP</sequence>
<gene>
    <name evidence="2" type="ORF">COCNU_14G006450</name>
</gene>
<feature type="chain" id="PRO_5035438850" evidence="1">
    <location>
        <begin position="24"/>
        <end position="111"/>
    </location>
</feature>